<comment type="caution">
    <text evidence="2">The sequence shown here is derived from an EMBL/GenBank/DDBJ whole genome shotgun (WGS) entry which is preliminary data.</text>
</comment>
<reference evidence="2 3" key="1">
    <citation type="submission" date="2019-05" db="EMBL/GenBank/DDBJ databases">
        <title>Mumia sp. nov., isolated from the intestinal contents of plateau pika (Ochotona curzoniae) in the Qinghai-Tibet plateau of China.</title>
        <authorList>
            <person name="Tian Z."/>
        </authorList>
    </citation>
    <scope>NUCLEOTIDE SEQUENCE [LARGE SCALE GENOMIC DNA]</scope>
    <source>
        <strain evidence="3">527</strain>
    </source>
</reference>
<evidence type="ECO:0000256" key="1">
    <source>
        <dbReference type="SAM" id="MobiDB-lite"/>
    </source>
</evidence>
<dbReference type="EMBL" id="VDFR01000206">
    <property type="protein sequence ID" value="TNC31319.1"/>
    <property type="molecule type" value="Genomic_DNA"/>
</dbReference>
<organism evidence="2 3">
    <name type="scientific">Mumia zhuanghuii</name>
    <dbReference type="NCBI Taxonomy" id="2585211"/>
    <lineage>
        <taxon>Bacteria</taxon>
        <taxon>Bacillati</taxon>
        <taxon>Actinomycetota</taxon>
        <taxon>Actinomycetes</taxon>
        <taxon>Propionibacteriales</taxon>
        <taxon>Nocardioidaceae</taxon>
        <taxon>Mumia</taxon>
    </lineage>
</organism>
<proteinExistence type="predicted"/>
<evidence type="ECO:0000313" key="2">
    <source>
        <dbReference type="EMBL" id="TNC31319.1"/>
    </source>
</evidence>
<dbReference type="AlphaFoldDB" id="A0A5C4MB30"/>
<feature type="compositionally biased region" description="Basic and acidic residues" evidence="1">
    <location>
        <begin position="25"/>
        <end position="65"/>
    </location>
</feature>
<protein>
    <submittedName>
        <fullName evidence="2">Uncharacterized protein</fullName>
    </submittedName>
</protein>
<gene>
    <name evidence="2" type="ORF">FHE65_32130</name>
</gene>
<sequence>MRDSRDWSKEQKRSPSRLPRASHYKTNEPSDRDRVTPPGDHREQRHHQEWQSQDRDTRAAELRNR</sequence>
<name>A0A5C4MB30_9ACTN</name>
<feature type="region of interest" description="Disordered" evidence="1">
    <location>
        <begin position="1"/>
        <end position="65"/>
    </location>
</feature>
<feature type="compositionally biased region" description="Basic and acidic residues" evidence="1">
    <location>
        <begin position="1"/>
        <end position="13"/>
    </location>
</feature>
<dbReference type="RefSeq" id="WP_139107208.1">
    <property type="nucleotide sequence ID" value="NZ_VDFR01000206.1"/>
</dbReference>
<dbReference type="Proteomes" id="UP000306740">
    <property type="component" value="Unassembled WGS sequence"/>
</dbReference>
<evidence type="ECO:0000313" key="3">
    <source>
        <dbReference type="Proteomes" id="UP000306740"/>
    </source>
</evidence>
<accession>A0A5C4MB30</accession>